<accession>A0ACC0FVM1</accession>
<reference evidence="1 2" key="1">
    <citation type="journal article" date="2022" name="Plant J.">
        <title>Chromosome-level genome of Camellia lanceoleosa provides a valuable resource for understanding genome evolution and self-incompatibility.</title>
        <authorList>
            <person name="Gong W."/>
            <person name="Xiao S."/>
            <person name="Wang L."/>
            <person name="Liao Z."/>
            <person name="Chang Y."/>
            <person name="Mo W."/>
            <person name="Hu G."/>
            <person name="Li W."/>
            <person name="Zhao G."/>
            <person name="Zhu H."/>
            <person name="Hu X."/>
            <person name="Ji K."/>
            <person name="Xiang X."/>
            <person name="Song Q."/>
            <person name="Yuan D."/>
            <person name="Jin S."/>
            <person name="Zhang L."/>
        </authorList>
    </citation>
    <scope>NUCLEOTIDE SEQUENCE [LARGE SCALE GENOMIC DNA]</scope>
    <source>
        <strain evidence="1">SQ_2022a</strain>
    </source>
</reference>
<gene>
    <name evidence="1" type="ORF">LOK49_LG12G01724</name>
</gene>
<evidence type="ECO:0000313" key="1">
    <source>
        <dbReference type="EMBL" id="KAI7992715.1"/>
    </source>
</evidence>
<dbReference type="EMBL" id="CM045770">
    <property type="protein sequence ID" value="KAI7992715.1"/>
    <property type="molecule type" value="Genomic_DNA"/>
</dbReference>
<dbReference type="Proteomes" id="UP001060215">
    <property type="component" value="Chromosome 13"/>
</dbReference>
<name>A0ACC0FVM1_9ERIC</name>
<keyword evidence="2" id="KW-1185">Reference proteome</keyword>
<proteinExistence type="predicted"/>
<comment type="caution">
    <text evidence="1">The sequence shown here is derived from an EMBL/GenBank/DDBJ whole genome shotgun (WGS) entry which is preliminary data.</text>
</comment>
<evidence type="ECO:0000313" key="2">
    <source>
        <dbReference type="Proteomes" id="UP001060215"/>
    </source>
</evidence>
<sequence>MESGPYYYFSYLQSTFCFLFFSFTLTFIIFSVLLFTLRLIKPWCNCDICRSYLNRSWVSEFDNMCDWYTHLLKKSPTGTIHIHVLGNTVTANPDNVEYILKTRFENYPKGKHFSAILGDLLGKGIFNVDGDLWKFQRKMASLELGRVSIRSFVFEIVSSEIQSMLFPHLSCASNKEHVVDLQEVFRRFSFNNIFRFSFGLDPSNLEFSLPVSDFVAAFDLASKISAERAISVSPLIWKLKRVLNMGSEYKLRKAIRTINVLADDVIKHRRKLGYSTHNDLLSRFMGTIDDDQYLRDIVVSFLLAGRDTVASALTTFFWLLTQHPEVEAAIRDESDQIMDTTQEIATFEQMREMHYLQAAMYESMRLYPPVQFDSKFCQKDDILPDRTLIEKGTRVTYHPYAMGRMERVWGSDCLEFKPQRWLNDGVFCQVNPFKYPVFQGGLRVCLGKDMALVQMKSVALSLIRKFDIRVAAAVAETNQTPRFLPGLTATVRGGLPVLIQERRLSPN</sequence>
<protein>
    <submittedName>
        <fullName evidence="1">Cytochrome P450 94C1</fullName>
    </submittedName>
</protein>
<organism evidence="1 2">
    <name type="scientific">Camellia lanceoleosa</name>
    <dbReference type="NCBI Taxonomy" id="1840588"/>
    <lineage>
        <taxon>Eukaryota</taxon>
        <taxon>Viridiplantae</taxon>
        <taxon>Streptophyta</taxon>
        <taxon>Embryophyta</taxon>
        <taxon>Tracheophyta</taxon>
        <taxon>Spermatophyta</taxon>
        <taxon>Magnoliopsida</taxon>
        <taxon>eudicotyledons</taxon>
        <taxon>Gunneridae</taxon>
        <taxon>Pentapetalae</taxon>
        <taxon>asterids</taxon>
        <taxon>Ericales</taxon>
        <taxon>Theaceae</taxon>
        <taxon>Camellia</taxon>
    </lineage>
</organism>